<dbReference type="OrthoDB" id="10312507at2759"/>
<evidence type="ECO:0000313" key="3">
    <source>
        <dbReference type="Proteomes" id="UP000016927"/>
    </source>
</evidence>
<feature type="transmembrane region" description="Helical" evidence="1">
    <location>
        <begin position="247"/>
        <end position="264"/>
    </location>
</feature>
<accession>R0MKG4</accession>
<keyword evidence="1" id="KW-1133">Transmembrane helix</keyword>
<sequence>MLIDFLLTKRNLLNKKIIKFVLICFSIFFLRIEKSINKIENDETAHNLINYPFNFRCSRFNGYFKLNDLPPNRTILIRCNKNHLKKYSWVYGGVKDFPLKYFSIEMVTEDYKNSKYFVVIDLSIKNENNSLFNPFKFSQPNSDLLFLSFFYFKPKINLSLTDFFNFGFLNFSNTLKIELKYSEKDTRNFMCFLRSISNLSSLSTGDYFYIPFKDCHYKMTSFLPFVVLVFLLNLNNETINKKRKSRFSYNSLILFLSYLFNPNIASLILFYFFMNFRIGVIYSLISLFCNINSF</sequence>
<gene>
    <name evidence="2" type="ORF">NBO_16g0021</name>
</gene>
<evidence type="ECO:0000256" key="1">
    <source>
        <dbReference type="SAM" id="Phobius"/>
    </source>
</evidence>
<keyword evidence="1" id="KW-0812">Transmembrane</keyword>
<evidence type="ECO:0000313" key="2">
    <source>
        <dbReference type="EMBL" id="EOB14735.1"/>
    </source>
</evidence>
<name>R0MKG4_NOSB1</name>
<feature type="transmembrane region" description="Helical" evidence="1">
    <location>
        <begin position="216"/>
        <end position="235"/>
    </location>
</feature>
<dbReference type="OMA" id="EMATPSY"/>
<dbReference type="EMBL" id="KB908924">
    <property type="protein sequence ID" value="EOB14735.1"/>
    <property type="molecule type" value="Genomic_DNA"/>
</dbReference>
<proteinExistence type="predicted"/>
<dbReference type="VEuPathDB" id="MicrosporidiaDB:NBO_16g0021"/>
<keyword evidence="3" id="KW-1185">Reference proteome</keyword>
<dbReference type="AlphaFoldDB" id="R0MKG4"/>
<keyword evidence="1" id="KW-0472">Membrane</keyword>
<reference evidence="2 3" key="1">
    <citation type="journal article" date="2013" name="BMC Genomics">
        <title>Comparative genomics of parasitic silkworm microsporidia reveal an association between genome expansion and host adaptation.</title>
        <authorList>
            <person name="Pan G."/>
            <person name="Xu J."/>
            <person name="Li T."/>
            <person name="Xia Q."/>
            <person name="Liu S.L."/>
            <person name="Zhang G."/>
            <person name="Li S."/>
            <person name="Li C."/>
            <person name="Liu H."/>
            <person name="Yang L."/>
            <person name="Liu T."/>
            <person name="Zhang X."/>
            <person name="Wu Z."/>
            <person name="Fan W."/>
            <person name="Dang X."/>
            <person name="Xiang H."/>
            <person name="Tao M."/>
            <person name="Li Y."/>
            <person name="Hu J."/>
            <person name="Li Z."/>
            <person name="Lin L."/>
            <person name="Luo J."/>
            <person name="Geng L."/>
            <person name="Wang L."/>
            <person name="Long M."/>
            <person name="Wan Y."/>
            <person name="He N."/>
            <person name="Zhang Z."/>
            <person name="Lu C."/>
            <person name="Keeling P.J."/>
            <person name="Wang J."/>
            <person name="Xiang Z."/>
            <person name="Zhou Z."/>
        </authorList>
    </citation>
    <scope>NUCLEOTIDE SEQUENCE [LARGE SCALE GENOMIC DNA]</scope>
    <source>
        <strain evidence="3">CQ1 / CVCC 102059</strain>
    </source>
</reference>
<dbReference type="HOGENOM" id="CLU_946968_0_0_1"/>
<protein>
    <submittedName>
        <fullName evidence="2">Uncharacterized protein</fullName>
    </submittedName>
</protein>
<organism evidence="2 3">
    <name type="scientific">Nosema bombycis (strain CQ1 / CVCC 102059)</name>
    <name type="common">Microsporidian parasite</name>
    <name type="synonym">Pebrine of silkworm</name>
    <dbReference type="NCBI Taxonomy" id="578461"/>
    <lineage>
        <taxon>Eukaryota</taxon>
        <taxon>Fungi</taxon>
        <taxon>Fungi incertae sedis</taxon>
        <taxon>Microsporidia</taxon>
        <taxon>Nosematidae</taxon>
        <taxon>Nosema</taxon>
    </lineage>
</organism>
<dbReference type="Proteomes" id="UP000016927">
    <property type="component" value="Unassembled WGS sequence"/>
</dbReference>